<keyword evidence="4" id="KW-1185">Reference proteome</keyword>
<evidence type="ECO:0000256" key="2">
    <source>
        <dbReference type="SAM" id="SignalP"/>
    </source>
</evidence>
<evidence type="ECO:0000313" key="4">
    <source>
        <dbReference type="Proteomes" id="UP001526166"/>
    </source>
</evidence>
<gene>
    <name evidence="3" type="ORF">OE699_03425</name>
</gene>
<accession>A0ABT2ZVW4</accession>
<feature type="region of interest" description="Disordered" evidence="1">
    <location>
        <begin position="59"/>
        <end position="114"/>
    </location>
</feature>
<organism evidence="3 4">
    <name type="scientific">Sedimentimonas flavescens</name>
    <dbReference type="NCBI Taxonomy" id="2851012"/>
    <lineage>
        <taxon>Bacteria</taxon>
        <taxon>Pseudomonadati</taxon>
        <taxon>Pseudomonadota</taxon>
        <taxon>Alphaproteobacteria</taxon>
        <taxon>Rhodobacterales</taxon>
        <taxon>Rhodobacter group</taxon>
        <taxon>Sedimentimonas</taxon>
    </lineage>
</organism>
<dbReference type="PROSITE" id="PS51257">
    <property type="entry name" value="PROKAR_LIPOPROTEIN"/>
    <property type="match status" value="1"/>
</dbReference>
<proteinExistence type="predicted"/>
<dbReference type="Proteomes" id="UP001526166">
    <property type="component" value="Unassembled WGS sequence"/>
</dbReference>
<name>A0ABT2ZVW4_9RHOB</name>
<dbReference type="EMBL" id="JAOWKW010000002">
    <property type="protein sequence ID" value="MCV2877893.1"/>
    <property type="molecule type" value="Genomic_DNA"/>
</dbReference>
<feature type="chain" id="PRO_5046546981" description="Lipoprotein" evidence="2">
    <location>
        <begin position="24"/>
        <end position="114"/>
    </location>
</feature>
<dbReference type="RefSeq" id="WP_263847119.1">
    <property type="nucleotide sequence ID" value="NZ_JAOWKW010000002.1"/>
</dbReference>
<protein>
    <recommendedName>
        <fullName evidence="5">Lipoprotein</fullName>
    </recommendedName>
</protein>
<feature type="compositionally biased region" description="Basic and acidic residues" evidence="1">
    <location>
        <begin position="103"/>
        <end position="114"/>
    </location>
</feature>
<comment type="caution">
    <text evidence="3">The sequence shown here is derived from an EMBL/GenBank/DDBJ whole genome shotgun (WGS) entry which is preliminary data.</text>
</comment>
<evidence type="ECO:0000256" key="1">
    <source>
        <dbReference type="SAM" id="MobiDB-lite"/>
    </source>
</evidence>
<evidence type="ECO:0008006" key="5">
    <source>
        <dbReference type="Google" id="ProtNLM"/>
    </source>
</evidence>
<sequence>MQYSFIRVTVLACAAAGALAACAPPPPEPIQPEPVFYDKYGNPTGGECRPTGERVNSAYPASVPDCPPPPCPPGQSSVASSAYNPVMCVPNDDGNRDTGTPGREPDPQDPTHRG</sequence>
<reference evidence="3 4" key="1">
    <citation type="submission" date="2022-10" db="EMBL/GenBank/DDBJ databases">
        <title>Sinirhodobacter sp. nov., isolated from ocean surface sediments.</title>
        <authorList>
            <person name="He W."/>
            <person name="Wang L."/>
            <person name="Zhang D.-F."/>
        </authorList>
    </citation>
    <scope>NUCLEOTIDE SEQUENCE [LARGE SCALE GENOMIC DNA]</scope>
    <source>
        <strain evidence="3 4">WL0115</strain>
    </source>
</reference>
<evidence type="ECO:0000313" key="3">
    <source>
        <dbReference type="EMBL" id="MCV2877893.1"/>
    </source>
</evidence>
<keyword evidence="2" id="KW-0732">Signal</keyword>
<feature type="compositionally biased region" description="Polar residues" evidence="1">
    <location>
        <begin position="74"/>
        <end position="83"/>
    </location>
</feature>
<feature type="signal peptide" evidence="2">
    <location>
        <begin position="1"/>
        <end position="23"/>
    </location>
</feature>